<name>A0A3Q1HFY4_9TELE</name>
<feature type="chain" id="PRO_5018763758" evidence="2">
    <location>
        <begin position="22"/>
        <end position="79"/>
    </location>
</feature>
<accession>A0A3Q1HFY4</accession>
<feature type="signal peptide" evidence="2">
    <location>
        <begin position="1"/>
        <end position="21"/>
    </location>
</feature>
<keyword evidence="1" id="KW-0202">Cytokine</keyword>
<dbReference type="InterPro" id="IPR036048">
    <property type="entry name" value="Interleukin_8-like_sf"/>
</dbReference>
<dbReference type="Gene3D" id="2.40.50.40">
    <property type="match status" value="1"/>
</dbReference>
<dbReference type="GO" id="GO:0008009">
    <property type="term" value="F:chemokine activity"/>
    <property type="evidence" value="ECO:0007669"/>
    <property type="project" value="InterPro"/>
</dbReference>
<reference evidence="4" key="2">
    <citation type="submission" date="2025-09" db="UniProtKB">
        <authorList>
            <consortium name="Ensembl"/>
        </authorList>
    </citation>
    <scope>IDENTIFICATION</scope>
</reference>
<dbReference type="InParanoid" id="A0A3Q1HFY4"/>
<evidence type="ECO:0000313" key="5">
    <source>
        <dbReference type="Proteomes" id="UP000257200"/>
    </source>
</evidence>
<sequence length="79" mass="8424">MASKVAALLLLGIICFGLAAADIPADCCLKTSDRRFPPKLIASYTLQDANKGCPIKATVVITKLGRKLCLAHPDDIQQN</sequence>
<dbReference type="SMART" id="SM00199">
    <property type="entry name" value="SCY"/>
    <property type="match status" value="1"/>
</dbReference>
<dbReference type="PANTHER" id="PTHR12015">
    <property type="entry name" value="SMALL INDUCIBLE CYTOKINE A"/>
    <property type="match status" value="1"/>
</dbReference>
<dbReference type="GO" id="GO:0006955">
    <property type="term" value="P:immune response"/>
    <property type="evidence" value="ECO:0007669"/>
    <property type="project" value="InterPro"/>
</dbReference>
<dbReference type="PANTHER" id="PTHR12015:SF108">
    <property type="entry name" value="C-C MOTIF CHEMOKINE 20"/>
    <property type="match status" value="1"/>
</dbReference>
<feature type="domain" description="Chemokine interleukin-8-like" evidence="3">
    <location>
        <begin position="24"/>
        <end position="79"/>
    </location>
</feature>
<dbReference type="Proteomes" id="UP000257200">
    <property type="component" value="Unplaced"/>
</dbReference>
<dbReference type="Ensembl" id="ENSAPOT00000001140.1">
    <property type="protein sequence ID" value="ENSAPOP00000027455.1"/>
    <property type="gene ID" value="ENSAPOG00000012020.1"/>
</dbReference>
<dbReference type="FunCoup" id="A0A3Q1HFY4">
    <property type="interactions" value="391"/>
</dbReference>
<dbReference type="GeneTree" id="ENSGT00990000203821"/>
<proteinExistence type="predicted"/>
<evidence type="ECO:0000313" key="4">
    <source>
        <dbReference type="Ensembl" id="ENSAPOP00000027455.1"/>
    </source>
</evidence>
<dbReference type="SUPFAM" id="SSF54117">
    <property type="entry name" value="Interleukin 8-like chemokines"/>
    <property type="match status" value="1"/>
</dbReference>
<dbReference type="CDD" id="cd00169">
    <property type="entry name" value="Chemokine"/>
    <property type="match status" value="1"/>
</dbReference>
<evidence type="ECO:0000256" key="1">
    <source>
        <dbReference type="ARBA" id="ARBA00022514"/>
    </source>
</evidence>
<evidence type="ECO:0000256" key="2">
    <source>
        <dbReference type="SAM" id="SignalP"/>
    </source>
</evidence>
<dbReference type="STRING" id="80966.ENSAPOP00000027455"/>
<protein>
    <submittedName>
        <fullName evidence="4">C-C motif chemokine 21-like</fullName>
    </submittedName>
</protein>
<organism evidence="4 5">
    <name type="scientific">Acanthochromis polyacanthus</name>
    <name type="common">spiny chromis</name>
    <dbReference type="NCBI Taxonomy" id="80966"/>
    <lineage>
        <taxon>Eukaryota</taxon>
        <taxon>Metazoa</taxon>
        <taxon>Chordata</taxon>
        <taxon>Craniata</taxon>
        <taxon>Vertebrata</taxon>
        <taxon>Euteleostomi</taxon>
        <taxon>Actinopterygii</taxon>
        <taxon>Neopterygii</taxon>
        <taxon>Teleostei</taxon>
        <taxon>Neoteleostei</taxon>
        <taxon>Acanthomorphata</taxon>
        <taxon>Ovalentaria</taxon>
        <taxon>Pomacentridae</taxon>
        <taxon>Acanthochromis</taxon>
    </lineage>
</organism>
<dbReference type="GO" id="GO:0005615">
    <property type="term" value="C:extracellular space"/>
    <property type="evidence" value="ECO:0007669"/>
    <property type="project" value="UniProtKB-KW"/>
</dbReference>
<dbReference type="InterPro" id="IPR001811">
    <property type="entry name" value="Chemokine_IL8-like_dom"/>
</dbReference>
<dbReference type="InterPro" id="IPR039809">
    <property type="entry name" value="Chemokine_b/g/d"/>
</dbReference>
<dbReference type="AlphaFoldDB" id="A0A3Q1HFY4"/>
<keyword evidence="2" id="KW-0732">Signal</keyword>
<keyword evidence="5" id="KW-1185">Reference proteome</keyword>
<dbReference type="Pfam" id="PF00048">
    <property type="entry name" value="IL8"/>
    <property type="match status" value="1"/>
</dbReference>
<evidence type="ECO:0000259" key="3">
    <source>
        <dbReference type="SMART" id="SM00199"/>
    </source>
</evidence>
<reference evidence="4" key="1">
    <citation type="submission" date="2025-08" db="UniProtKB">
        <authorList>
            <consortium name="Ensembl"/>
        </authorList>
    </citation>
    <scope>IDENTIFICATION</scope>
</reference>